<evidence type="ECO:0000313" key="1">
    <source>
        <dbReference type="EMBL" id="QJT41263.1"/>
    </source>
</evidence>
<keyword evidence="2" id="KW-1185">Reference proteome</keyword>
<evidence type="ECO:0008006" key="3">
    <source>
        <dbReference type="Google" id="ProtNLM"/>
    </source>
</evidence>
<geneLocation type="plasmid" evidence="2">
    <name>paeme5</name>
</geneLocation>
<name>A0ABX6NY06_AERME</name>
<dbReference type="EMBL" id="CP038449">
    <property type="protein sequence ID" value="QJT41263.1"/>
    <property type="molecule type" value="Genomic_DNA"/>
</dbReference>
<accession>A0ABX6NY06</accession>
<proteinExistence type="predicted"/>
<keyword evidence="1" id="KW-0614">Plasmid</keyword>
<dbReference type="Proteomes" id="UP000502657">
    <property type="component" value="Plasmid pAeme5"/>
</dbReference>
<protein>
    <recommendedName>
        <fullName evidence="3">Reverse transcriptase domain-containing protein</fullName>
    </recommendedName>
</protein>
<evidence type="ECO:0000313" key="2">
    <source>
        <dbReference type="Proteomes" id="UP000502657"/>
    </source>
</evidence>
<dbReference type="RefSeq" id="WP_171277318.1">
    <property type="nucleotide sequence ID" value="NZ_CP038449.1"/>
</dbReference>
<organism evidence="1 2">
    <name type="scientific">Aeromonas media</name>
    <dbReference type="NCBI Taxonomy" id="651"/>
    <lineage>
        <taxon>Bacteria</taxon>
        <taxon>Pseudomonadati</taxon>
        <taxon>Pseudomonadota</taxon>
        <taxon>Gammaproteobacteria</taxon>
        <taxon>Aeromonadales</taxon>
        <taxon>Aeromonadaceae</taxon>
        <taxon>Aeromonas</taxon>
    </lineage>
</organism>
<sequence>MSQKASISTQAVALWEELTGKSVNSRSYAFRVGGSSLDLYQANKRVQQAQAVGDDLTVALVVKTLAEQFAESETFTLADILAGNERLSARLDLVGRMKALFTAESAVSRFDEFFDYCDGALAHYRDIAPGALSEETRKFVRDSSCFVGLDAYHGVKRLTRLMVCDGPVGDAGQAKVGRLVFAFESIEELITHSRRIPTGFSLCVITAPHISDSYFVMVVNTGGRILMLTDKGNYSHPMQESRMRSRNDRYNLNRIEGSHFPYDLLDIQWGDNGRQARNGEAGTALMVSDSGLRVLGTLSDLNDWDLLWLHLFIDQCRDRYFERKLTEPLLATGSMVRLPHKWSDEDRHLPVPIEFELKLDTRSSADLNSDFLHTIEPEWAEKYNPNRWMEERFAGDVPDDCLYLPAKALNDESLLLLGNSGARELVRRDTSSLTYTERERLPALTLQGLDGTALSTPDRVIRDCHFLARHNQAQVIAQLVKEDYEARKVDMQEWFYKAAAKYLPNLIDDLLALNNDRLCVNMPANHSFRAIKLRYVPVRNQHPSRRHQGEPSLSKTLKLIDYSDVCYRCAVDRAEEAQVFITLDVSSVFDLMTVTGLPLDKIPAELRHMGTNIYTGNSILDRIDPLSSLRNPWDRLKLSYVLPVSLKAFKGFRRSRGLPIPKADELETYAKELAEKMSRERYQKRCSHEDPLS</sequence>
<reference evidence="1 2" key="1">
    <citation type="submission" date="2019-03" db="EMBL/GenBank/DDBJ databases">
        <title>Novel transposon Tn6433 accelerates the dissemination of tet(E) in Aeromonas from aerobic biofilm under oxytetracycline stress.</title>
        <authorList>
            <person name="Shi Y."/>
            <person name="Tian Z."/>
            <person name="Zhang Y."/>
            <person name="Zhang H."/>
            <person name="Yang M."/>
        </authorList>
    </citation>
    <scope>NUCLEOTIDE SEQUENCE [LARGE SCALE GENOMIC DNA]</scope>
    <source>
        <strain evidence="1 2">R50-22</strain>
        <plasmid evidence="2">paeme5</plasmid>
    </source>
</reference>
<gene>
    <name evidence="1" type="ORF">E4188_22455</name>
</gene>